<reference evidence="4" key="2">
    <citation type="submission" date="2016-04" db="EMBL/GenBank/DDBJ databases">
        <title>First Complete Genome Sequence of a Subdivision 6 Acidobacterium.</title>
        <authorList>
            <person name="Huang S."/>
            <person name="Vieira S."/>
            <person name="Bunk B."/>
            <person name="Riedel T."/>
            <person name="Sproeer C."/>
            <person name="Overmann J."/>
        </authorList>
    </citation>
    <scope>NUCLEOTIDE SEQUENCE [LARGE SCALE GENOMIC DNA]</scope>
    <source>
        <strain evidence="4">DSM 100886 HEG_-6_39</strain>
    </source>
</reference>
<dbReference type="AlphaFoldDB" id="A0A143PU23"/>
<dbReference type="InterPro" id="IPR038720">
    <property type="entry name" value="YprB_RNase_H-like_dom"/>
</dbReference>
<evidence type="ECO:0000313" key="4">
    <source>
        <dbReference type="Proteomes" id="UP000076079"/>
    </source>
</evidence>
<dbReference type="PANTHER" id="PTHR38462:SF1">
    <property type="entry name" value="YPRB RIBONUCLEASE H-LIKE DOMAIN-CONTAINING PROTEIN"/>
    <property type="match status" value="1"/>
</dbReference>
<dbReference type="Gene3D" id="1.25.40.10">
    <property type="entry name" value="Tetratricopeptide repeat domain"/>
    <property type="match status" value="1"/>
</dbReference>
<dbReference type="EMBL" id="CP015136">
    <property type="protein sequence ID" value="AMY12155.1"/>
    <property type="molecule type" value="Genomic_DNA"/>
</dbReference>
<name>A0A143PU23_LUTPR</name>
<feature type="domain" description="YprB ribonuclease H-like" evidence="2">
    <location>
        <begin position="132"/>
        <end position="304"/>
    </location>
</feature>
<dbReference type="GO" id="GO:0004527">
    <property type="term" value="F:exonuclease activity"/>
    <property type="evidence" value="ECO:0007669"/>
    <property type="project" value="UniProtKB-KW"/>
</dbReference>
<dbReference type="InterPro" id="IPR036397">
    <property type="entry name" value="RNaseH_sf"/>
</dbReference>
<keyword evidence="3" id="KW-0540">Nuclease</keyword>
<dbReference type="SUPFAM" id="SSF48452">
    <property type="entry name" value="TPR-like"/>
    <property type="match status" value="1"/>
</dbReference>
<evidence type="ECO:0000256" key="1">
    <source>
        <dbReference type="SAM" id="MobiDB-lite"/>
    </source>
</evidence>
<reference evidence="3 4" key="1">
    <citation type="journal article" date="2016" name="Genome Announc.">
        <title>First Complete Genome Sequence of a Subdivision 6 Acidobacterium Strain.</title>
        <authorList>
            <person name="Huang S."/>
            <person name="Vieira S."/>
            <person name="Bunk B."/>
            <person name="Riedel T."/>
            <person name="Sproer C."/>
            <person name="Overmann J."/>
        </authorList>
    </citation>
    <scope>NUCLEOTIDE SEQUENCE [LARGE SCALE GENOMIC DNA]</scope>
    <source>
        <strain evidence="4">DSM 100886 HEG_-6_39</strain>
    </source>
</reference>
<evidence type="ECO:0000259" key="2">
    <source>
        <dbReference type="Pfam" id="PF13482"/>
    </source>
</evidence>
<dbReference type="OrthoDB" id="9790530at2"/>
<keyword evidence="4" id="KW-1185">Reference proteome</keyword>
<dbReference type="PATRIC" id="fig|1813736.3.peg.5710"/>
<keyword evidence="3" id="KW-0269">Exonuclease</keyword>
<dbReference type="InterPro" id="IPR011990">
    <property type="entry name" value="TPR-like_helical_dom_sf"/>
</dbReference>
<feature type="region of interest" description="Disordered" evidence="1">
    <location>
        <begin position="1"/>
        <end position="57"/>
    </location>
</feature>
<dbReference type="STRING" id="1855912.LuPra_05428"/>
<keyword evidence="3" id="KW-0378">Hydrolase</keyword>
<evidence type="ECO:0000313" key="3">
    <source>
        <dbReference type="EMBL" id="AMY12155.1"/>
    </source>
</evidence>
<dbReference type="RefSeq" id="WP_110173636.1">
    <property type="nucleotide sequence ID" value="NZ_CP015136.1"/>
</dbReference>
<dbReference type="KEGG" id="abac:LuPra_05428"/>
<dbReference type="PANTHER" id="PTHR38462">
    <property type="entry name" value="EXONUCLEASE-LIKE PROTEIN"/>
    <property type="match status" value="1"/>
</dbReference>
<dbReference type="InterPro" id="IPR012337">
    <property type="entry name" value="RNaseH-like_sf"/>
</dbReference>
<gene>
    <name evidence="3" type="ORF">LuPra_05428</name>
</gene>
<organism evidence="3 4">
    <name type="scientific">Luteitalea pratensis</name>
    <dbReference type="NCBI Taxonomy" id="1855912"/>
    <lineage>
        <taxon>Bacteria</taxon>
        <taxon>Pseudomonadati</taxon>
        <taxon>Acidobacteriota</taxon>
        <taxon>Vicinamibacteria</taxon>
        <taxon>Vicinamibacterales</taxon>
        <taxon>Vicinamibacteraceae</taxon>
        <taxon>Luteitalea</taxon>
    </lineage>
</organism>
<sequence length="456" mass="49854">MASSSLSRLREIARGSGPATDAGNATPGEVSKSFRRELSYEPVDDDGLPIDPRIARPDGPGVGLAGARMETTAHGPCVVVDHLFEGDRSHGRVRVHECGAVRLDDTLDLLAGRCLRGAAAPDALPLGPTRLVYFDLETTGLSGGAGMVAFLAGVGEWTADGFRTTQFLLPSFAAERALLHALNAYLGDDAVLVTYNGRTFDVPVMEVRGEMQRVPQVVCSLPHLDMLHAARRLWRMSEEGDRSCRLTHLEESVLGVGRVGDVGGFEIPARYFQFVRGGNAALLEPVLLHNRLDLLSLAALTAHAQRLVCEGREVPPGGSTAFGLGVIYDRGGWVEPALKCYRSAAEDHWQTRDLRRAAARSLARLLRRQRRFEEAAAAWRLVLQLGGRPQLLREAREALAIHHEHRVGQLEEARRHAVAGAEQAIGRGEREQFSRRLARLERKLARGAVRPALWTD</sequence>
<dbReference type="SUPFAM" id="SSF53098">
    <property type="entry name" value="Ribonuclease H-like"/>
    <property type="match status" value="1"/>
</dbReference>
<dbReference type="Proteomes" id="UP000076079">
    <property type="component" value="Chromosome"/>
</dbReference>
<accession>A0A143PU23</accession>
<protein>
    <submittedName>
        <fullName evidence="3">Putative exonuclease</fullName>
    </submittedName>
</protein>
<dbReference type="Gene3D" id="3.30.420.10">
    <property type="entry name" value="Ribonuclease H-like superfamily/Ribonuclease H"/>
    <property type="match status" value="1"/>
</dbReference>
<dbReference type="GO" id="GO:0003676">
    <property type="term" value="F:nucleic acid binding"/>
    <property type="evidence" value="ECO:0007669"/>
    <property type="project" value="InterPro"/>
</dbReference>
<dbReference type="Pfam" id="PF13482">
    <property type="entry name" value="RNase_H_2"/>
    <property type="match status" value="1"/>
</dbReference>
<proteinExistence type="predicted"/>